<accession>A0AAD9REQ4</accession>
<reference evidence="2" key="1">
    <citation type="submission" date="2021-08" db="EMBL/GenBank/DDBJ databases">
        <authorList>
            <person name="Misof B."/>
            <person name="Oliver O."/>
            <person name="Podsiadlowski L."/>
            <person name="Donath A."/>
            <person name="Peters R."/>
            <person name="Mayer C."/>
            <person name="Rust J."/>
            <person name="Gunkel S."/>
            <person name="Lesny P."/>
            <person name="Martin S."/>
            <person name="Oeyen J.P."/>
            <person name="Petersen M."/>
            <person name="Panagiotis P."/>
            <person name="Wilbrandt J."/>
            <person name="Tanja T."/>
        </authorList>
    </citation>
    <scope>NUCLEOTIDE SEQUENCE</scope>
    <source>
        <strain evidence="2">GBR_01_08_01A</strain>
        <tissue evidence="2">Thorax + abdomen</tissue>
    </source>
</reference>
<comment type="caution">
    <text evidence="2">The sequence shown here is derived from an EMBL/GenBank/DDBJ whole genome shotgun (WGS) entry which is preliminary data.</text>
</comment>
<dbReference type="EMBL" id="JAIFRP010000767">
    <property type="protein sequence ID" value="KAK2577943.1"/>
    <property type="molecule type" value="Genomic_DNA"/>
</dbReference>
<name>A0AAD9REQ4_9HYME</name>
<reference evidence="2" key="2">
    <citation type="journal article" date="2023" name="Commun. Biol.">
        <title>Intrasexual cuticular hydrocarbon dimorphism in a wasp sheds light on hydrocarbon biosynthesis genes in Hymenoptera.</title>
        <authorList>
            <person name="Moris V.C."/>
            <person name="Podsiadlowski L."/>
            <person name="Martin S."/>
            <person name="Oeyen J.P."/>
            <person name="Donath A."/>
            <person name="Petersen M."/>
            <person name="Wilbrandt J."/>
            <person name="Misof B."/>
            <person name="Liedtke D."/>
            <person name="Thamm M."/>
            <person name="Scheiner R."/>
            <person name="Schmitt T."/>
            <person name="Niehuis O."/>
        </authorList>
    </citation>
    <scope>NUCLEOTIDE SEQUENCE</scope>
    <source>
        <strain evidence="2">GBR_01_08_01A</strain>
    </source>
</reference>
<proteinExistence type="predicted"/>
<evidence type="ECO:0000256" key="1">
    <source>
        <dbReference type="SAM" id="MobiDB-lite"/>
    </source>
</evidence>
<evidence type="ECO:0000313" key="3">
    <source>
        <dbReference type="Proteomes" id="UP001258017"/>
    </source>
</evidence>
<sequence length="70" mass="7354">MSLGSGQMDKVLSSYKRKVNNNEDTDADTSGNKSKKEQGASINPIHAGNQPSDTDEFSSGFPAGSSFIDG</sequence>
<organism evidence="2 3">
    <name type="scientific">Odynerus spinipes</name>
    <dbReference type="NCBI Taxonomy" id="1348599"/>
    <lineage>
        <taxon>Eukaryota</taxon>
        <taxon>Metazoa</taxon>
        <taxon>Ecdysozoa</taxon>
        <taxon>Arthropoda</taxon>
        <taxon>Hexapoda</taxon>
        <taxon>Insecta</taxon>
        <taxon>Pterygota</taxon>
        <taxon>Neoptera</taxon>
        <taxon>Endopterygota</taxon>
        <taxon>Hymenoptera</taxon>
        <taxon>Apocrita</taxon>
        <taxon>Aculeata</taxon>
        <taxon>Vespoidea</taxon>
        <taxon>Vespidae</taxon>
        <taxon>Eumeninae</taxon>
        <taxon>Odynerus</taxon>
    </lineage>
</organism>
<protein>
    <submittedName>
        <fullName evidence="2">Uncharacterized protein</fullName>
    </submittedName>
</protein>
<keyword evidence="3" id="KW-1185">Reference proteome</keyword>
<gene>
    <name evidence="2" type="ORF">KPH14_012253</name>
</gene>
<dbReference type="AlphaFoldDB" id="A0AAD9REQ4"/>
<evidence type="ECO:0000313" key="2">
    <source>
        <dbReference type="EMBL" id="KAK2577943.1"/>
    </source>
</evidence>
<feature type="region of interest" description="Disordered" evidence="1">
    <location>
        <begin position="1"/>
        <end position="70"/>
    </location>
</feature>
<dbReference type="Proteomes" id="UP001258017">
    <property type="component" value="Unassembled WGS sequence"/>
</dbReference>